<name>A0A914DGD9_9BILA</name>
<keyword evidence="1" id="KW-0812">Transmembrane</keyword>
<protein>
    <submittedName>
        <fullName evidence="3">Serpentine receptor class gamma</fullName>
    </submittedName>
</protein>
<keyword evidence="1" id="KW-1133">Transmembrane helix</keyword>
<feature type="transmembrane region" description="Helical" evidence="1">
    <location>
        <begin position="36"/>
        <end position="58"/>
    </location>
</feature>
<feature type="transmembrane region" description="Helical" evidence="1">
    <location>
        <begin position="79"/>
        <end position="99"/>
    </location>
</feature>
<evidence type="ECO:0000256" key="1">
    <source>
        <dbReference type="SAM" id="Phobius"/>
    </source>
</evidence>
<evidence type="ECO:0000313" key="3">
    <source>
        <dbReference type="WBParaSite" id="ACRNAN_scaffold2617.g7559.t2"/>
    </source>
</evidence>
<dbReference type="WBParaSite" id="ACRNAN_scaffold2617.g7559.t2">
    <property type="protein sequence ID" value="ACRNAN_scaffold2617.g7559.t2"/>
    <property type="gene ID" value="ACRNAN_scaffold2617.g7559"/>
</dbReference>
<sequence length="164" mass="19158">MSQKCRLINFNSTEAYHSWGNQKPSVFVSISTTTGIFIISSGVINFVLNFIIIAEVIRWRIQDAHKPEQVRRKVPEIKLFILTFVIGVNCMMQTIQFLLNRVPELSMIKQTLYDIQPFLLDWYFLSPVWISLILFDTLRRRLLKILKNLVKTDNNTVISVNLLI</sequence>
<reference evidence="3" key="1">
    <citation type="submission" date="2022-11" db="UniProtKB">
        <authorList>
            <consortium name="WormBaseParasite"/>
        </authorList>
    </citation>
    <scope>IDENTIFICATION</scope>
</reference>
<feature type="transmembrane region" description="Helical" evidence="1">
    <location>
        <begin position="119"/>
        <end position="138"/>
    </location>
</feature>
<proteinExistence type="predicted"/>
<accession>A0A914DGD9</accession>
<keyword evidence="2" id="KW-1185">Reference proteome</keyword>
<organism evidence="2 3">
    <name type="scientific">Acrobeloides nanus</name>
    <dbReference type="NCBI Taxonomy" id="290746"/>
    <lineage>
        <taxon>Eukaryota</taxon>
        <taxon>Metazoa</taxon>
        <taxon>Ecdysozoa</taxon>
        <taxon>Nematoda</taxon>
        <taxon>Chromadorea</taxon>
        <taxon>Rhabditida</taxon>
        <taxon>Tylenchina</taxon>
        <taxon>Cephalobomorpha</taxon>
        <taxon>Cephaloboidea</taxon>
        <taxon>Cephalobidae</taxon>
        <taxon>Acrobeloides</taxon>
    </lineage>
</organism>
<keyword evidence="1" id="KW-0472">Membrane</keyword>
<evidence type="ECO:0000313" key="2">
    <source>
        <dbReference type="Proteomes" id="UP000887540"/>
    </source>
</evidence>
<dbReference type="Proteomes" id="UP000887540">
    <property type="component" value="Unplaced"/>
</dbReference>
<dbReference type="AlphaFoldDB" id="A0A914DGD9"/>